<dbReference type="PROSITE" id="PS50102">
    <property type="entry name" value="RRM"/>
    <property type="match status" value="2"/>
</dbReference>
<dbReference type="AlphaFoldDB" id="A0A6A6QVD7"/>
<dbReference type="SUPFAM" id="SSF54928">
    <property type="entry name" value="RNA-binding domain, RBD"/>
    <property type="match status" value="2"/>
</dbReference>
<organism evidence="9 10">
    <name type="scientific">Lophium mytilinum</name>
    <dbReference type="NCBI Taxonomy" id="390894"/>
    <lineage>
        <taxon>Eukaryota</taxon>
        <taxon>Fungi</taxon>
        <taxon>Dikarya</taxon>
        <taxon>Ascomycota</taxon>
        <taxon>Pezizomycotina</taxon>
        <taxon>Dothideomycetes</taxon>
        <taxon>Pleosporomycetidae</taxon>
        <taxon>Mytilinidiales</taxon>
        <taxon>Mytilinidiaceae</taxon>
        <taxon>Lophium</taxon>
    </lineage>
</organism>
<proteinExistence type="inferred from homology"/>
<gene>
    <name evidence="9" type="ORF">BU16DRAFT_526848</name>
</gene>
<sequence>MVVKPFPRTAEEFESDVRVYRDKIQGNYCLEDENGEEWEYGGDPARWTIKAGEEEQFGDEDFYSQYQHENPSDDLIDAERIRQYQDAVESDGLRELRESHSALTHNPPNKRKSEENDETGAKRKKAEKAERAEKPNCAVYVTGLPPDATEEEISTEFARYGVIALSTETGNPRVKLYTDDDGNFKGDALIVYHRPESVQLAIEMADESDFRIGQKGPPGIIRVTVAETKYKKQKKKTVKVGKEKNRIVKNLEKLNAKLMDWDDDEESPQPKAASKYDKMVVLTNMFTLEGLAEDPDALKEIKTDIMDECEEKFKDLGTVANVTVFDLEQDGIATVRFSSVEAADACVKLMNGRNFDRRVIKASIADGTEKFRRTIGKRDDAEEEARLAKFGDQLEEDAE</sequence>
<evidence type="ECO:0000259" key="8">
    <source>
        <dbReference type="PROSITE" id="PS50102"/>
    </source>
</evidence>
<dbReference type="PANTHER" id="PTHR15608">
    <property type="entry name" value="SPLICING FACTOR U2AF-ASSOCIATED PROTEIN 2"/>
    <property type="match status" value="1"/>
</dbReference>
<dbReference type="InterPro" id="IPR012677">
    <property type="entry name" value="Nucleotide-bd_a/b_plait_sf"/>
</dbReference>
<feature type="domain" description="RRM" evidence="8">
    <location>
        <begin position="284"/>
        <end position="367"/>
    </location>
</feature>
<dbReference type="Pfam" id="PF00076">
    <property type="entry name" value="RRM_1"/>
    <property type="match status" value="2"/>
</dbReference>
<dbReference type="GO" id="GO:0005684">
    <property type="term" value="C:U2-type spliceosomal complex"/>
    <property type="evidence" value="ECO:0007669"/>
    <property type="project" value="TreeGrafter"/>
</dbReference>
<dbReference type="PANTHER" id="PTHR15608:SF0">
    <property type="entry name" value="HIV TAT-SPECIFIC FACTOR 1"/>
    <property type="match status" value="1"/>
</dbReference>
<dbReference type="InterPro" id="IPR034393">
    <property type="entry name" value="TatSF1-like"/>
</dbReference>
<dbReference type="GO" id="GO:0000398">
    <property type="term" value="P:mRNA splicing, via spliceosome"/>
    <property type="evidence" value="ECO:0007669"/>
    <property type="project" value="InterPro"/>
</dbReference>
<evidence type="ECO:0000313" key="10">
    <source>
        <dbReference type="Proteomes" id="UP000799750"/>
    </source>
</evidence>
<keyword evidence="3" id="KW-0677">Repeat</keyword>
<evidence type="ECO:0000256" key="4">
    <source>
        <dbReference type="ARBA" id="ARBA00022884"/>
    </source>
</evidence>
<keyword evidence="10" id="KW-1185">Reference proteome</keyword>
<name>A0A6A6QVD7_9PEZI</name>
<dbReference type="Proteomes" id="UP000799750">
    <property type="component" value="Unassembled WGS sequence"/>
</dbReference>
<protein>
    <recommendedName>
        <fullName evidence="8">RRM domain-containing protein</fullName>
    </recommendedName>
</protein>
<evidence type="ECO:0000256" key="5">
    <source>
        <dbReference type="ARBA" id="ARBA00023187"/>
    </source>
</evidence>
<dbReference type="SMART" id="SM00360">
    <property type="entry name" value="RRM"/>
    <property type="match status" value="2"/>
</dbReference>
<dbReference type="CDD" id="cd12285">
    <property type="entry name" value="RRM3_RBM39_like"/>
    <property type="match status" value="1"/>
</dbReference>
<evidence type="ECO:0000256" key="6">
    <source>
        <dbReference type="PROSITE-ProRule" id="PRU00176"/>
    </source>
</evidence>
<dbReference type="InterPro" id="IPR035979">
    <property type="entry name" value="RBD_domain_sf"/>
</dbReference>
<dbReference type="InterPro" id="IPR034392">
    <property type="entry name" value="TatSF1-like_RRM1"/>
</dbReference>
<dbReference type="CDD" id="cd12281">
    <property type="entry name" value="RRM1_TatSF1_like"/>
    <property type="match status" value="1"/>
</dbReference>
<evidence type="ECO:0000256" key="2">
    <source>
        <dbReference type="ARBA" id="ARBA00022664"/>
    </source>
</evidence>
<dbReference type="Gene3D" id="3.30.70.330">
    <property type="match status" value="2"/>
</dbReference>
<feature type="region of interest" description="Disordered" evidence="7">
    <location>
        <begin position="99"/>
        <end position="132"/>
    </location>
</feature>
<dbReference type="FunFam" id="3.30.70.330:FF:000105">
    <property type="entry name" value="HIV Tat-specific factor 1 homolog"/>
    <property type="match status" value="1"/>
</dbReference>
<comment type="similarity">
    <text evidence="1">Belongs to the HTATSF1 family.</text>
</comment>
<evidence type="ECO:0000256" key="7">
    <source>
        <dbReference type="SAM" id="MobiDB-lite"/>
    </source>
</evidence>
<keyword evidence="4 6" id="KW-0694">RNA-binding</keyword>
<feature type="domain" description="RRM" evidence="8">
    <location>
        <begin position="137"/>
        <end position="228"/>
    </location>
</feature>
<keyword evidence="5" id="KW-0508">mRNA splicing</keyword>
<keyword evidence="2" id="KW-0507">mRNA processing</keyword>
<dbReference type="OrthoDB" id="10258585at2759"/>
<reference evidence="9" key="1">
    <citation type="journal article" date="2020" name="Stud. Mycol.">
        <title>101 Dothideomycetes genomes: a test case for predicting lifestyles and emergence of pathogens.</title>
        <authorList>
            <person name="Haridas S."/>
            <person name="Albert R."/>
            <person name="Binder M."/>
            <person name="Bloem J."/>
            <person name="Labutti K."/>
            <person name="Salamov A."/>
            <person name="Andreopoulos B."/>
            <person name="Baker S."/>
            <person name="Barry K."/>
            <person name="Bills G."/>
            <person name="Bluhm B."/>
            <person name="Cannon C."/>
            <person name="Castanera R."/>
            <person name="Culley D."/>
            <person name="Daum C."/>
            <person name="Ezra D."/>
            <person name="Gonzalez J."/>
            <person name="Henrissat B."/>
            <person name="Kuo A."/>
            <person name="Liang C."/>
            <person name="Lipzen A."/>
            <person name="Lutzoni F."/>
            <person name="Magnuson J."/>
            <person name="Mondo S."/>
            <person name="Nolan M."/>
            <person name="Ohm R."/>
            <person name="Pangilinan J."/>
            <person name="Park H.-J."/>
            <person name="Ramirez L."/>
            <person name="Alfaro M."/>
            <person name="Sun H."/>
            <person name="Tritt A."/>
            <person name="Yoshinaga Y."/>
            <person name="Zwiers L.-H."/>
            <person name="Turgeon B."/>
            <person name="Goodwin S."/>
            <person name="Spatafora J."/>
            <person name="Crous P."/>
            <person name="Grigoriev I."/>
        </authorList>
    </citation>
    <scope>NUCLEOTIDE SEQUENCE</scope>
    <source>
        <strain evidence="9">CBS 269.34</strain>
    </source>
</reference>
<dbReference type="GO" id="GO:0005686">
    <property type="term" value="C:U2 snRNP"/>
    <property type="evidence" value="ECO:0007669"/>
    <property type="project" value="TreeGrafter"/>
</dbReference>
<dbReference type="GO" id="GO:0003723">
    <property type="term" value="F:RNA binding"/>
    <property type="evidence" value="ECO:0007669"/>
    <property type="project" value="UniProtKB-UniRule"/>
</dbReference>
<dbReference type="EMBL" id="MU004188">
    <property type="protein sequence ID" value="KAF2496355.1"/>
    <property type="molecule type" value="Genomic_DNA"/>
</dbReference>
<evidence type="ECO:0000256" key="3">
    <source>
        <dbReference type="ARBA" id="ARBA00022737"/>
    </source>
</evidence>
<dbReference type="InterPro" id="IPR000504">
    <property type="entry name" value="RRM_dom"/>
</dbReference>
<evidence type="ECO:0000313" key="9">
    <source>
        <dbReference type="EMBL" id="KAF2496355.1"/>
    </source>
</evidence>
<evidence type="ECO:0000256" key="1">
    <source>
        <dbReference type="ARBA" id="ARBA00007747"/>
    </source>
</evidence>
<accession>A0A6A6QVD7</accession>